<dbReference type="Gene3D" id="3.30.450.90">
    <property type="match status" value="1"/>
</dbReference>
<sequence>MRVDPSQLKAFIIDSGLVNKKQLAKAADEAAKTNQKLEDVLIKLNLVKEEELAKLKAYILGIPFVNLEEEKIPPEVLHIIPEPIARKQNIVAFRQTGRNLEVAMLDPNDLQTIEFIKKKANLKILPRLTSSDSIKGALRQYQKSLQAEFGELIGKEMQELPDITESIQIDNVPEEALPKEDLEKAAQDLPVIKIVDTLIKHAILQKASDIHVEPMEKELIVRYRIDGLLREAMTLPKQIAVGVVARIKVLSSLKLDEHRLPQDGRFKIETNDYKISFRVSILPVYDGEKIVMRLLPEGSKGLSLETLGFWGRDLEIIHHQIKKPTGMILVTGPTGCGKTTTLYTFMDILNVPEVNISTVEDPIEYRMPRINQTQVSPKIGLTFANGLRSLLRQDPDIIMVGEIRDNETASLAINASLTGHLVLSTLHTNSAAGSLPRLIDMEIEPFLIASTVNCIEAQRLVRTLVPESKEKYRLKESELKELARGANVDMVLEVMRKEKIVGPKANWDEIDFYRPKPTPESPDGYKGRLGIHEMMEVTDTIKELINKHATADEIEKQARSEGMLTMMEDGIVKVVRGLTSLEEVLRATSE</sequence>
<reference evidence="6 7" key="1">
    <citation type="submission" date="2017-09" db="EMBL/GenBank/DDBJ databases">
        <title>Depth-based differentiation of microbial function through sediment-hosted aquifers and enrichment of novel symbionts in the deep terrestrial subsurface.</title>
        <authorList>
            <person name="Probst A.J."/>
            <person name="Ladd B."/>
            <person name="Jarett J.K."/>
            <person name="Geller-Mcgrath D.E."/>
            <person name="Sieber C.M."/>
            <person name="Emerson J.B."/>
            <person name="Anantharaman K."/>
            <person name="Thomas B.C."/>
            <person name="Malmstrom R."/>
            <person name="Stieglmeier M."/>
            <person name="Klingl A."/>
            <person name="Woyke T."/>
            <person name="Ryan C.M."/>
            <person name="Banfield J.F."/>
        </authorList>
    </citation>
    <scope>NUCLEOTIDE SEQUENCE [LARGE SCALE GENOMIC DNA]</scope>
    <source>
        <strain evidence="6">CG11_big_fil_rev_8_21_14_0_20_38_23</strain>
    </source>
</reference>
<dbReference type="SUPFAM" id="SSF160246">
    <property type="entry name" value="EspE N-terminal domain-like"/>
    <property type="match status" value="1"/>
</dbReference>
<feature type="coiled-coil region" evidence="4">
    <location>
        <begin position="20"/>
        <end position="50"/>
    </location>
</feature>
<evidence type="ECO:0000259" key="5">
    <source>
        <dbReference type="PROSITE" id="PS00662"/>
    </source>
</evidence>
<keyword evidence="2" id="KW-0547">Nucleotide-binding</keyword>
<dbReference type="Pfam" id="PF05157">
    <property type="entry name" value="MshEN"/>
    <property type="match status" value="1"/>
</dbReference>
<dbReference type="Gene3D" id="3.40.50.300">
    <property type="entry name" value="P-loop containing nucleotide triphosphate hydrolases"/>
    <property type="match status" value="1"/>
</dbReference>
<proteinExistence type="inferred from homology"/>
<organism evidence="6 7">
    <name type="scientific">Candidatus Jorgensenbacteria bacterium CG11_big_fil_rev_8_21_14_0_20_38_23</name>
    <dbReference type="NCBI Taxonomy" id="1974594"/>
    <lineage>
        <taxon>Bacteria</taxon>
        <taxon>Candidatus Joergenseniibacteriota</taxon>
    </lineage>
</organism>
<comment type="similarity">
    <text evidence="1">Belongs to the GSP E family.</text>
</comment>
<keyword evidence="3" id="KW-0067">ATP-binding</keyword>
<feature type="domain" description="Bacterial type II secretion system protein E" evidence="5">
    <location>
        <begin position="391"/>
        <end position="405"/>
    </location>
</feature>
<dbReference type="CDD" id="cd01129">
    <property type="entry name" value="PulE-GspE-like"/>
    <property type="match status" value="1"/>
</dbReference>
<dbReference type="AlphaFoldDB" id="A0A2H0ND51"/>
<dbReference type="Pfam" id="PF00437">
    <property type="entry name" value="T2SSE"/>
    <property type="match status" value="1"/>
</dbReference>
<dbReference type="InterPro" id="IPR027417">
    <property type="entry name" value="P-loop_NTPase"/>
</dbReference>
<dbReference type="PANTHER" id="PTHR30258:SF1">
    <property type="entry name" value="PROTEIN TRANSPORT PROTEIN HOFB HOMOLOG"/>
    <property type="match status" value="1"/>
</dbReference>
<dbReference type="EMBL" id="PCWR01000071">
    <property type="protein sequence ID" value="PIR06006.1"/>
    <property type="molecule type" value="Genomic_DNA"/>
</dbReference>
<evidence type="ECO:0000256" key="4">
    <source>
        <dbReference type="SAM" id="Coils"/>
    </source>
</evidence>
<gene>
    <name evidence="6" type="ORF">COV54_03555</name>
</gene>
<dbReference type="SUPFAM" id="SSF52540">
    <property type="entry name" value="P-loop containing nucleoside triphosphate hydrolases"/>
    <property type="match status" value="1"/>
</dbReference>
<name>A0A2H0ND51_9BACT</name>
<dbReference type="FunFam" id="3.40.50.300:FF:000398">
    <property type="entry name" value="Type IV pilus assembly ATPase PilB"/>
    <property type="match status" value="1"/>
</dbReference>
<dbReference type="InterPro" id="IPR037257">
    <property type="entry name" value="T2SS_E_N_sf"/>
</dbReference>
<dbReference type="Proteomes" id="UP000228867">
    <property type="component" value="Unassembled WGS sequence"/>
</dbReference>
<comment type="caution">
    <text evidence="6">The sequence shown here is derived from an EMBL/GenBank/DDBJ whole genome shotgun (WGS) entry which is preliminary data.</text>
</comment>
<dbReference type="InterPro" id="IPR001482">
    <property type="entry name" value="T2SS/T4SS_dom"/>
</dbReference>
<dbReference type="InterPro" id="IPR007831">
    <property type="entry name" value="T2SS_GspE_N"/>
</dbReference>
<evidence type="ECO:0000256" key="2">
    <source>
        <dbReference type="ARBA" id="ARBA00022741"/>
    </source>
</evidence>
<evidence type="ECO:0000313" key="6">
    <source>
        <dbReference type="EMBL" id="PIR06006.1"/>
    </source>
</evidence>
<dbReference type="PROSITE" id="PS00662">
    <property type="entry name" value="T2SP_E"/>
    <property type="match status" value="1"/>
</dbReference>
<dbReference type="GO" id="GO:0005886">
    <property type="term" value="C:plasma membrane"/>
    <property type="evidence" value="ECO:0007669"/>
    <property type="project" value="TreeGrafter"/>
</dbReference>
<dbReference type="GO" id="GO:0016887">
    <property type="term" value="F:ATP hydrolysis activity"/>
    <property type="evidence" value="ECO:0007669"/>
    <property type="project" value="TreeGrafter"/>
</dbReference>
<dbReference type="GO" id="GO:0005524">
    <property type="term" value="F:ATP binding"/>
    <property type="evidence" value="ECO:0007669"/>
    <property type="project" value="UniProtKB-KW"/>
</dbReference>
<dbReference type="PANTHER" id="PTHR30258">
    <property type="entry name" value="TYPE II SECRETION SYSTEM PROTEIN GSPE-RELATED"/>
    <property type="match status" value="1"/>
</dbReference>
<keyword evidence="4" id="KW-0175">Coiled coil</keyword>
<protein>
    <recommendedName>
        <fullName evidence="5">Bacterial type II secretion system protein E domain-containing protein</fullName>
    </recommendedName>
</protein>
<evidence type="ECO:0000256" key="3">
    <source>
        <dbReference type="ARBA" id="ARBA00022840"/>
    </source>
</evidence>
<evidence type="ECO:0000313" key="7">
    <source>
        <dbReference type="Proteomes" id="UP000228867"/>
    </source>
</evidence>
<dbReference type="Gene3D" id="3.30.300.160">
    <property type="entry name" value="Type II secretion system, protein E, N-terminal domain"/>
    <property type="match status" value="1"/>
</dbReference>
<evidence type="ECO:0000256" key="1">
    <source>
        <dbReference type="ARBA" id="ARBA00006611"/>
    </source>
</evidence>
<accession>A0A2H0ND51</accession>